<reference evidence="7" key="1">
    <citation type="submission" date="2022-10" db="EMBL/GenBank/DDBJ databases">
        <title>Culturing micro-colonial fungi from biological soil crusts in the Mojave desert and describing Neophaeococcomyces mojavensis, and introducing the new genera and species Taxawa tesnikishii.</title>
        <authorList>
            <person name="Kurbessoian T."/>
            <person name="Stajich J.E."/>
        </authorList>
    </citation>
    <scope>NUCLEOTIDE SEQUENCE</scope>
    <source>
        <strain evidence="7">TK_35</strain>
    </source>
</reference>
<dbReference type="Pfam" id="PF03544">
    <property type="entry name" value="TonB_C"/>
    <property type="match status" value="1"/>
</dbReference>
<dbReference type="NCBIfam" id="TIGR01352">
    <property type="entry name" value="tonB_Cterm"/>
    <property type="match status" value="1"/>
</dbReference>
<evidence type="ECO:0000256" key="5">
    <source>
        <dbReference type="SAM" id="SignalP"/>
    </source>
</evidence>
<evidence type="ECO:0000256" key="2">
    <source>
        <dbReference type="ARBA" id="ARBA00022692"/>
    </source>
</evidence>
<dbReference type="AlphaFoldDB" id="A0AA38Y1D8"/>
<evidence type="ECO:0000313" key="7">
    <source>
        <dbReference type="EMBL" id="KAJ9632678.1"/>
    </source>
</evidence>
<dbReference type="GO" id="GO:0016020">
    <property type="term" value="C:membrane"/>
    <property type="evidence" value="ECO:0007669"/>
    <property type="project" value="UniProtKB-SubCell"/>
</dbReference>
<keyword evidence="4" id="KW-0472">Membrane</keyword>
<organism evidence="7">
    <name type="scientific">Knufia peltigerae</name>
    <dbReference type="NCBI Taxonomy" id="1002370"/>
    <lineage>
        <taxon>Eukaryota</taxon>
        <taxon>Fungi</taxon>
        <taxon>Dikarya</taxon>
        <taxon>Ascomycota</taxon>
        <taxon>Pezizomycotina</taxon>
        <taxon>Eurotiomycetes</taxon>
        <taxon>Chaetothyriomycetidae</taxon>
        <taxon>Chaetothyriales</taxon>
        <taxon>Trichomeriaceae</taxon>
        <taxon>Knufia</taxon>
    </lineage>
</organism>
<name>A0AA38Y1D8_9EURO</name>
<protein>
    <recommendedName>
        <fullName evidence="6">TonB C-terminal domain-containing protein</fullName>
    </recommendedName>
</protein>
<comment type="subcellular location">
    <subcellularLocation>
        <location evidence="1">Membrane</location>
        <topology evidence="1">Single-pass membrane protein</topology>
    </subcellularLocation>
</comment>
<dbReference type="InterPro" id="IPR006260">
    <property type="entry name" value="TonB/TolA_C"/>
</dbReference>
<evidence type="ECO:0000256" key="4">
    <source>
        <dbReference type="ARBA" id="ARBA00023136"/>
    </source>
</evidence>
<dbReference type="Gene3D" id="3.30.1150.10">
    <property type="match status" value="1"/>
</dbReference>
<keyword evidence="3" id="KW-1133">Transmembrane helix</keyword>
<dbReference type="InterPro" id="IPR037682">
    <property type="entry name" value="TonB_C"/>
</dbReference>
<sequence length="460" mass="50069">MFKPTLVLLLCAPLCATAAPAALSLQDSFDAYTLIITQNDENAKAALRNSLRTADPNDYPDVSSIVDVLYAFENLAAGFEEPAASEIGERRNTIQCHADKVEESTSSRAGIVDYHCTLPDVSAAFGAYRDAKARHRSGEQSLEGAKAFLQTYAAILRDAPDTKYEARAEFSRVGDNGPWASIDMDLLGLKLLKQLMPFQAWDERIEAEAVTAYSGIPVCDLMLDAQLKFAERYDPDSPLQRGTTLQDAVEEKVRTLGPELAAAYCRGTHERNRALWEGYRSEPPAGTVLLSALAGLGACAPPPAGGVGPEQTQSRLQTEKPGCREDDDVVTCLQRFASTPTRTFTARADCSVFTERGDSVSIEPTTRAARQVVFPVRARESGMVRLQMQVDTGGRLLDVRVVQSSGNALLEAAAMDAAEEWCYLPAHRNGRDEGGAVEAVFRFNVIRGAKRDNESSKQTH</sequence>
<feature type="signal peptide" evidence="5">
    <location>
        <begin position="1"/>
        <end position="18"/>
    </location>
</feature>
<keyword evidence="2" id="KW-0812">Transmembrane</keyword>
<comment type="caution">
    <text evidence="7">The sequence shown here is derived from an EMBL/GenBank/DDBJ whole genome shotgun (WGS) entry which is preliminary data.</text>
</comment>
<feature type="chain" id="PRO_5041341562" description="TonB C-terminal domain-containing protein" evidence="5">
    <location>
        <begin position="19"/>
        <end position="460"/>
    </location>
</feature>
<keyword evidence="5" id="KW-0732">Signal</keyword>
<evidence type="ECO:0000259" key="6">
    <source>
        <dbReference type="PROSITE" id="PS52015"/>
    </source>
</evidence>
<dbReference type="GO" id="GO:0055085">
    <property type="term" value="P:transmembrane transport"/>
    <property type="evidence" value="ECO:0007669"/>
    <property type="project" value="InterPro"/>
</dbReference>
<dbReference type="EMBL" id="JAPDRN010000054">
    <property type="protein sequence ID" value="KAJ9632678.1"/>
    <property type="molecule type" value="Genomic_DNA"/>
</dbReference>
<feature type="domain" description="TonB C-terminal" evidence="6">
    <location>
        <begin position="356"/>
        <end position="452"/>
    </location>
</feature>
<dbReference type="SUPFAM" id="SSF74653">
    <property type="entry name" value="TolA/TonB C-terminal domain"/>
    <property type="match status" value="1"/>
</dbReference>
<dbReference type="PROSITE" id="PS52015">
    <property type="entry name" value="TONB_CTD"/>
    <property type="match status" value="1"/>
</dbReference>
<proteinExistence type="predicted"/>
<evidence type="ECO:0000256" key="1">
    <source>
        <dbReference type="ARBA" id="ARBA00004167"/>
    </source>
</evidence>
<accession>A0AA38Y1D8</accession>
<gene>
    <name evidence="7" type="ORF">H2204_007765</name>
</gene>
<evidence type="ECO:0000256" key="3">
    <source>
        <dbReference type="ARBA" id="ARBA00022989"/>
    </source>
</evidence>